<reference evidence="2" key="2">
    <citation type="submission" date="2020-01" db="EMBL/GenBank/DDBJ databases">
        <title>Complete genome investigation of Xanthomonas oryzae strains.</title>
        <authorList>
            <person name="Kaur A."/>
            <person name="Bansal K."/>
            <person name="Patil P.B."/>
        </authorList>
    </citation>
    <scope>NUCLEOTIDE SEQUENCE</scope>
    <source>
        <strain evidence="2">IXO792</strain>
    </source>
</reference>
<feature type="transmembrane region" description="Helical" evidence="1">
    <location>
        <begin position="174"/>
        <end position="195"/>
    </location>
</feature>
<dbReference type="EMBL" id="CP047493">
    <property type="protein sequence ID" value="UXW02440.1"/>
    <property type="molecule type" value="Genomic_DNA"/>
</dbReference>
<keyword evidence="1" id="KW-1133">Transmembrane helix</keyword>
<name>A0AAJ5SP36_XANOO</name>
<evidence type="ECO:0000313" key="3">
    <source>
        <dbReference type="Proteomes" id="UP000187097"/>
    </source>
</evidence>
<reference evidence="2" key="1">
    <citation type="submission" date="2015-01" db="EMBL/GenBank/DDBJ databases">
        <authorList>
            <person name="Midha S."/>
            <person name="Anil M.G."/>
            <person name="Mishra D."/>
            <person name="Brahma K."/>
            <person name="Laha G.S."/>
            <person name="Sundaram R.M."/>
            <person name="Sonti R.V."/>
            <person name="Patil P.B."/>
        </authorList>
    </citation>
    <scope>NUCLEOTIDE SEQUENCE</scope>
    <source>
        <strain evidence="2">IXO792</strain>
    </source>
</reference>
<keyword evidence="1" id="KW-0472">Membrane</keyword>
<dbReference type="Proteomes" id="UP000187097">
    <property type="component" value="Chromosome"/>
</dbReference>
<protein>
    <submittedName>
        <fullName evidence="2">Uncharacterized protein</fullName>
    </submittedName>
</protein>
<feature type="transmembrane region" description="Helical" evidence="1">
    <location>
        <begin position="143"/>
        <end position="168"/>
    </location>
</feature>
<feature type="transmembrane region" description="Helical" evidence="1">
    <location>
        <begin position="40"/>
        <end position="62"/>
    </location>
</feature>
<dbReference type="AlphaFoldDB" id="A0AAJ5SP36"/>
<evidence type="ECO:0000256" key="1">
    <source>
        <dbReference type="SAM" id="Phobius"/>
    </source>
</evidence>
<keyword evidence="1" id="KW-0812">Transmembrane</keyword>
<proteinExistence type="predicted"/>
<organism evidence="2 3">
    <name type="scientific">Xanthomonas oryzae pv. oryzae</name>
    <dbReference type="NCBI Taxonomy" id="64187"/>
    <lineage>
        <taxon>Bacteria</taxon>
        <taxon>Pseudomonadati</taxon>
        <taxon>Pseudomonadota</taxon>
        <taxon>Gammaproteobacteria</taxon>
        <taxon>Lysobacterales</taxon>
        <taxon>Lysobacteraceae</taxon>
        <taxon>Xanthomonas</taxon>
    </lineage>
</organism>
<dbReference type="RefSeq" id="WP_075246717.1">
    <property type="nucleotide sequence ID" value="NZ_CP040604.1"/>
</dbReference>
<dbReference type="NCBIfam" id="NF041560">
    <property type="entry name" value="T6SS_Burk_ExIF"/>
    <property type="match status" value="1"/>
</dbReference>
<dbReference type="InterPro" id="IPR048130">
    <property type="entry name" value="T6SS_ExIF-like"/>
</dbReference>
<sequence>MEMIESSELQAQVLSGRLSNVKLRNATAEVFFRQDDSEGMAATGVVAAALGLSGAAAGMVAMSLDETKEPVFQVSFDLGDKHVEGMLWNWPFKEGDEVRAVVETALNGGYICFAVLDPREKIISLYPHVSAGGRAHWLGVFKLSANVSILIAAAAYSLMGFLAFFAVGMRGDEFFRFILFLLLPVSLSAIVFFVIGCRIGRRFTPFVEMAEPIFTALGWKDVKNINLRKITKEKKKPTDPPAMGDSYFRY</sequence>
<gene>
    <name evidence="2" type="ORF">IXO792_17400</name>
</gene>
<evidence type="ECO:0000313" key="2">
    <source>
        <dbReference type="EMBL" id="UXW02440.1"/>
    </source>
</evidence>
<accession>A0AAJ5SP36</accession>